<dbReference type="PANTHER" id="PTHR43707">
    <property type="entry name" value="HISTIDYL-TRNA SYNTHETASE"/>
    <property type="match status" value="1"/>
</dbReference>
<proteinExistence type="predicted"/>
<dbReference type="InterPro" id="IPR004516">
    <property type="entry name" value="HisRS/HisZ"/>
</dbReference>
<dbReference type="PIRSF" id="PIRSF001549">
    <property type="entry name" value="His-tRNA_synth"/>
    <property type="match status" value="1"/>
</dbReference>
<dbReference type="EMBL" id="ARYJ01000001">
    <property type="protein sequence ID" value="KCZ91185.1"/>
    <property type="molecule type" value="Genomic_DNA"/>
</dbReference>
<feature type="binding site" evidence="1">
    <location>
        <position position="109"/>
    </location>
    <ligand>
        <name>L-histidine</name>
        <dbReference type="ChEBI" id="CHEBI:57595"/>
    </ligand>
</feature>
<gene>
    <name evidence="3" type="ORF">HJA_01565</name>
</gene>
<feature type="domain" description="Class II Histidinyl-tRNA synthetase (HisRS)-like catalytic core" evidence="2">
    <location>
        <begin position="236"/>
        <end position="364"/>
    </location>
</feature>
<feature type="binding site" evidence="1">
    <location>
        <position position="313"/>
    </location>
    <ligand>
        <name>L-histidine</name>
        <dbReference type="ChEBI" id="CHEBI:57595"/>
    </ligand>
</feature>
<dbReference type="GO" id="GO:0005737">
    <property type="term" value="C:cytoplasm"/>
    <property type="evidence" value="ECO:0007669"/>
    <property type="project" value="InterPro"/>
</dbReference>
<feature type="binding site" evidence="1">
    <location>
        <begin position="317"/>
        <end position="318"/>
    </location>
    <ligand>
        <name>L-histidine</name>
        <dbReference type="ChEBI" id="CHEBI:57595"/>
    </ligand>
</feature>
<evidence type="ECO:0000313" key="4">
    <source>
        <dbReference type="Proteomes" id="UP000024816"/>
    </source>
</evidence>
<dbReference type="SUPFAM" id="SSF55681">
    <property type="entry name" value="Class II aaRS and biotin synthetases"/>
    <property type="match status" value="1"/>
</dbReference>
<dbReference type="RefSeq" id="WP_035577330.1">
    <property type="nucleotide sequence ID" value="NZ_ARYJ01000001.1"/>
</dbReference>
<accession>A0A059FKI7</accession>
<feature type="binding site" evidence="1">
    <location>
        <position position="105"/>
    </location>
    <ligand>
        <name>L-histidine</name>
        <dbReference type="ChEBI" id="CHEBI:57595"/>
    </ligand>
</feature>
<dbReference type="PANTHER" id="PTHR43707:SF1">
    <property type="entry name" value="HISTIDINE--TRNA LIGASE, MITOCHONDRIAL-RELATED"/>
    <property type="match status" value="1"/>
</dbReference>
<feature type="binding site" evidence="1">
    <location>
        <begin position="61"/>
        <end position="63"/>
    </location>
    <ligand>
        <name>L-histidine</name>
        <dbReference type="ChEBI" id="CHEBI:57595"/>
    </ligand>
</feature>
<reference evidence="3 4" key="1">
    <citation type="journal article" date="2014" name="Antonie Van Leeuwenhoek">
        <title>Hyphomonas beringensis sp. nov. and Hyphomonas chukchiensis sp. nov., isolated from surface seawater of the Bering Sea and Chukchi Sea.</title>
        <authorList>
            <person name="Li C."/>
            <person name="Lai Q."/>
            <person name="Li G."/>
            <person name="Dong C."/>
            <person name="Wang J."/>
            <person name="Liao Y."/>
            <person name="Shao Z."/>
        </authorList>
    </citation>
    <scope>NUCLEOTIDE SEQUENCE [LARGE SCALE GENOMIC DNA]</scope>
    <source>
        <strain evidence="3 4">VP2</strain>
    </source>
</reference>
<comment type="caution">
    <text evidence="3">The sequence shown here is derived from an EMBL/GenBank/DDBJ whole genome shotgun (WGS) entry which is preliminary data.</text>
</comment>
<keyword evidence="3" id="KW-0436">Ligase</keyword>
<dbReference type="STRING" id="1280952.HJA_01565"/>
<dbReference type="GO" id="GO:0006427">
    <property type="term" value="P:histidyl-tRNA aminoacylation"/>
    <property type="evidence" value="ECO:0007669"/>
    <property type="project" value="TreeGrafter"/>
</dbReference>
<organism evidence="3 4">
    <name type="scientific">Hyphomonas jannaschiana VP2</name>
    <dbReference type="NCBI Taxonomy" id="1280952"/>
    <lineage>
        <taxon>Bacteria</taxon>
        <taxon>Pseudomonadati</taxon>
        <taxon>Pseudomonadota</taxon>
        <taxon>Alphaproteobacteria</taxon>
        <taxon>Hyphomonadales</taxon>
        <taxon>Hyphomonadaceae</taxon>
        <taxon>Hyphomonas</taxon>
    </lineage>
</organism>
<protein>
    <submittedName>
        <fullName evidence="3">tRNA synthetase class II core domain-containing protein</fullName>
    </submittedName>
</protein>
<name>A0A059FKI7_9PROT</name>
<dbReference type="GO" id="GO:0004821">
    <property type="term" value="F:histidine-tRNA ligase activity"/>
    <property type="evidence" value="ECO:0007669"/>
    <property type="project" value="TreeGrafter"/>
</dbReference>
<dbReference type="PATRIC" id="fig|1280952.3.peg.318"/>
<dbReference type="Gene3D" id="3.30.930.10">
    <property type="entry name" value="Bira Bifunctional Protein, Domain 2"/>
    <property type="match status" value="1"/>
</dbReference>
<dbReference type="InterPro" id="IPR041715">
    <property type="entry name" value="HisRS-like_core"/>
</dbReference>
<dbReference type="InterPro" id="IPR045864">
    <property type="entry name" value="aa-tRNA-synth_II/BPL/LPL"/>
</dbReference>
<keyword evidence="3" id="KW-0030">Aminoacyl-tRNA synthetase</keyword>
<sequence>MTYAAVVKAARSRFEASGAEPVNPAYILPSDIPLELSGEAVRARLCVFTDHRGNEMVMRPDLTLPVAGLEAERLASGTNGPKAYCYAAEAFRLPAADGDPMEFTQVGFERFGRESDPTEDAEAFALVHEAVRDCGVVPVAIATGDLAIFPAFIDALGLPRVTADLLKRAFRQEGGVRALVEASPAPIEADLVPTLEAATPEEAETAFRAALAERGIPLIGTRSVPEIIAGLRARAAALAAGGVPDKVREVIGALAAVNCTAAEAADQLDAIAVKYSLPRTSSAIDRVARRMELIRELLPEVKAICRFRSGFGRRFTYYDGFLFETLGANLAESRPIASGGRYDGLVSGLSNGKANATAIGGVVRPDRVLRAKGRGA</sequence>
<evidence type="ECO:0000256" key="1">
    <source>
        <dbReference type="PIRSR" id="PIRSR001549-1"/>
    </source>
</evidence>
<dbReference type="eggNOG" id="COG3705">
    <property type="taxonomic scope" value="Bacteria"/>
</dbReference>
<dbReference type="OrthoDB" id="9797914at2"/>
<feature type="binding site" evidence="1">
    <location>
        <position position="92"/>
    </location>
    <ligand>
        <name>L-histidine</name>
        <dbReference type="ChEBI" id="CHEBI:57595"/>
    </ligand>
</feature>
<dbReference type="Proteomes" id="UP000024816">
    <property type="component" value="Unassembled WGS sequence"/>
</dbReference>
<feature type="domain" description="Class II Histidinyl-tRNA synthetase (HisRS)-like catalytic core" evidence="2">
    <location>
        <begin position="5"/>
        <end position="197"/>
    </location>
</feature>
<keyword evidence="4" id="KW-1185">Reference proteome</keyword>
<dbReference type="AlphaFoldDB" id="A0A059FKI7"/>
<evidence type="ECO:0000313" key="3">
    <source>
        <dbReference type="EMBL" id="KCZ91185.1"/>
    </source>
</evidence>
<dbReference type="Pfam" id="PF13393">
    <property type="entry name" value="tRNA-synt_His"/>
    <property type="match status" value="2"/>
</dbReference>
<evidence type="ECO:0000259" key="2">
    <source>
        <dbReference type="Pfam" id="PF13393"/>
    </source>
</evidence>